<dbReference type="InterPro" id="IPR031121">
    <property type="entry name" value="RIK/BLOM7"/>
</dbReference>
<dbReference type="InterPro" id="IPR056149">
    <property type="entry name" value="PRP5/DDX46/KHDC4_KH"/>
</dbReference>
<evidence type="ECO:0000259" key="5">
    <source>
        <dbReference type="Pfam" id="PF23469"/>
    </source>
</evidence>
<evidence type="ECO:0000256" key="3">
    <source>
        <dbReference type="ARBA" id="ARBA00030267"/>
    </source>
</evidence>
<keyword evidence="7" id="KW-1185">Reference proteome</keyword>
<name>A0A8K0KFT2_LADFU</name>
<proteinExistence type="inferred from homology"/>
<evidence type="ECO:0000313" key="6">
    <source>
        <dbReference type="EMBL" id="KAG8233216.1"/>
    </source>
</evidence>
<dbReference type="GO" id="GO:0005634">
    <property type="term" value="C:nucleus"/>
    <property type="evidence" value="ECO:0007669"/>
    <property type="project" value="InterPro"/>
</dbReference>
<dbReference type="EMBL" id="KZ308695">
    <property type="protein sequence ID" value="KAG8233216.1"/>
    <property type="molecule type" value="Genomic_DNA"/>
</dbReference>
<reference evidence="6" key="2">
    <citation type="submission" date="2017-10" db="EMBL/GenBank/DDBJ databases">
        <title>Ladona fulva Genome sequencing and assembly.</title>
        <authorList>
            <person name="Murali S."/>
            <person name="Richards S."/>
            <person name="Bandaranaike D."/>
            <person name="Bellair M."/>
            <person name="Blankenburg K."/>
            <person name="Chao H."/>
            <person name="Dinh H."/>
            <person name="Doddapaneni H."/>
            <person name="Dugan-Rocha S."/>
            <person name="Elkadiri S."/>
            <person name="Gnanaolivu R."/>
            <person name="Hernandez B."/>
            <person name="Skinner E."/>
            <person name="Javaid M."/>
            <person name="Lee S."/>
            <person name="Li M."/>
            <person name="Ming W."/>
            <person name="Munidasa M."/>
            <person name="Muniz J."/>
            <person name="Nguyen L."/>
            <person name="Hughes D."/>
            <person name="Osuji N."/>
            <person name="Pu L.-L."/>
            <person name="Puazo M."/>
            <person name="Qu C."/>
            <person name="Quiroz J."/>
            <person name="Raj R."/>
            <person name="Weissenberger G."/>
            <person name="Xin Y."/>
            <person name="Zou X."/>
            <person name="Han Y."/>
            <person name="Worley K."/>
            <person name="Muzny D."/>
            <person name="Gibbs R."/>
        </authorList>
    </citation>
    <scope>NUCLEOTIDE SEQUENCE</scope>
    <source>
        <strain evidence="6">Sampled in the wild</strain>
    </source>
</reference>
<evidence type="ECO:0000256" key="4">
    <source>
        <dbReference type="ARBA" id="ARBA00045732"/>
    </source>
</evidence>
<dbReference type="PANTHER" id="PTHR15744:SF0">
    <property type="entry name" value="KH HOMOLOGY DOMAIN-CONTAINING PROTEIN 4"/>
    <property type="match status" value="1"/>
</dbReference>
<evidence type="ECO:0000313" key="7">
    <source>
        <dbReference type="Proteomes" id="UP000792457"/>
    </source>
</evidence>
<comment type="caution">
    <text evidence="6">The sequence shown here is derived from an EMBL/GenBank/DDBJ whole genome shotgun (WGS) entry which is preliminary data.</text>
</comment>
<comment type="similarity">
    <text evidence="1">Belongs to the KHDC4 family.</text>
</comment>
<comment type="function">
    <text evidence="4">RNA-binding protein involved in pre-mRNA splicing. Interacts with the PRP19C/Prp19 complex/NTC/Nineteen complex which is part of the spliceosome. Involved in regulating splice site selection. Binds preferentially RNA with A/C rich sequences and poly-C stretches.</text>
</comment>
<feature type="non-terminal residue" evidence="6">
    <location>
        <position position="116"/>
    </location>
</feature>
<dbReference type="OrthoDB" id="397265at2759"/>
<protein>
    <recommendedName>
        <fullName evidence="2">KH homology domain-containing protein 4</fullName>
    </recommendedName>
    <alternativeName>
        <fullName evidence="3">Brings lots of money 7</fullName>
    </alternativeName>
</protein>
<gene>
    <name evidence="6" type="ORF">J437_LFUL013270</name>
</gene>
<feature type="domain" description="ATP-dependent RNA helicase PRP5/DDX46/KHDC4 KH" evidence="5">
    <location>
        <begin position="50"/>
        <end position="110"/>
    </location>
</feature>
<dbReference type="Pfam" id="PF23469">
    <property type="entry name" value="KH_12"/>
    <property type="match status" value="1"/>
</dbReference>
<evidence type="ECO:0000256" key="2">
    <source>
        <dbReference type="ARBA" id="ARBA00017795"/>
    </source>
</evidence>
<dbReference type="CDD" id="cd22385">
    <property type="entry name" value="KH-I_KHDC4_rpt1"/>
    <property type="match status" value="1"/>
</dbReference>
<dbReference type="InterPro" id="IPR036612">
    <property type="entry name" value="KH_dom_type_1_sf"/>
</dbReference>
<sequence>MNNMSSLEAAAEAAAKVNAMLIAKGKLKPPPSAVNQCKGSNVKSAGDLFTAEVEINDAPLSARNLLTRGHTQDEINKYSGAAVSTRGRYMTYEEKAKNTGERPLYLYVQASEKHAV</sequence>
<organism evidence="6 7">
    <name type="scientific">Ladona fulva</name>
    <name type="common">Scarce chaser dragonfly</name>
    <name type="synonym">Libellula fulva</name>
    <dbReference type="NCBI Taxonomy" id="123851"/>
    <lineage>
        <taxon>Eukaryota</taxon>
        <taxon>Metazoa</taxon>
        <taxon>Ecdysozoa</taxon>
        <taxon>Arthropoda</taxon>
        <taxon>Hexapoda</taxon>
        <taxon>Insecta</taxon>
        <taxon>Pterygota</taxon>
        <taxon>Palaeoptera</taxon>
        <taxon>Odonata</taxon>
        <taxon>Epiprocta</taxon>
        <taxon>Anisoptera</taxon>
        <taxon>Libelluloidea</taxon>
        <taxon>Libellulidae</taxon>
        <taxon>Ladona</taxon>
    </lineage>
</organism>
<accession>A0A8K0KFT2</accession>
<dbReference type="GO" id="GO:0003723">
    <property type="term" value="F:RNA binding"/>
    <property type="evidence" value="ECO:0007669"/>
    <property type="project" value="InterPro"/>
</dbReference>
<dbReference type="AlphaFoldDB" id="A0A8K0KFT2"/>
<dbReference type="PANTHER" id="PTHR15744">
    <property type="entry name" value="BLOM7"/>
    <property type="match status" value="1"/>
</dbReference>
<evidence type="ECO:0000256" key="1">
    <source>
        <dbReference type="ARBA" id="ARBA00006093"/>
    </source>
</evidence>
<dbReference type="InterPro" id="IPR047890">
    <property type="entry name" value="KHDC4_KH-I_first"/>
</dbReference>
<reference evidence="6" key="1">
    <citation type="submission" date="2013-04" db="EMBL/GenBank/DDBJ databases">
        <authorList>
            <person name="Qu J."/>
            <person name="Murali S.C."/>
            <person name="Bandaranaike D."/>
            <person name="Bellair M."/>
            <person name="Blankenburg K."/>
            <person name="Chao H."/>
            <person name="Dinh H."/>
            <person name="Doddapaneni H."/>
            <person name="Downs B."/>
            <person name="Dugan-Rocha S."/>
            <person name="Elkadiri S."/>
            <person name="Gnanaolivu R.D."/>
            <person name="Hernandez B."/>
            <person name="Javaid M."/>
            <person name="Jayaseelan J.C."/>
            <person name="Lee S."/>
            <person name="Li M."/>
            <person name="Ming W."/>
            <person name="Munidasa M."/>
            <person name="Muniz J."/>
            <person name="Nguyen L."/>
            <person name="Ongeri F."/>
            <person name="Osuji N."/>
            <person name="Pu L.-L."/>
            <person name="Puazo M."/>
            <person name="Qu C."/>
            <person name="Quiroz J."/>
            <person name="Raj R."/>
            <person name="Weissenberger G."/>
            <person name="Xin Y."/>
            <person name="Zou X."/>
            <person name="Han Y."/>
            <person name="Richards S."/>
            <person name="Worley K."/>
            <person name="Muzny D."/>
            <person name="Gibbs R."/>
        </authorList>
    </citation>
    <scope>NUCLEOTIDE SEQUENCE</scope>
    <source>
        <strain evidence="6">Sampled in the wild</strain>
    </source>
</reference>
<dbReference type="Gene3D" id="3.30.1370.10">
    <property type="entry name" value="K Homology domain, type 1"/>
    <property type="match status" value="1"/>
</dbReference>
<dbReference type="Proteomes" id="UP000792457">
    <property type="component" value="Unassembled WGS sequence"/>
</dbReference>